<accession>A0ABY7HBG0</accession>
<dbReference type="Pfam" id="PF18660">
    <property type="entry name" value="Tsi6"/>
    <property type="match status" value="1"/>
</dbReference>
<organism evidence="3 4">
    <name type="scientific">Nannocystis punicea</name>
    <dbReference type="NCBI Taxonomy" id="2995304"/>
    <lineage>
        <taxon>Bacteria</taxon>
        <taxon>Pseudomonadati</taxon>
        <taxon>Myxococcota</taxon>
        <taxon>Polyangia</taxon>
        <taxon>Nannocystales</taxon>
        <taxon>Nannocystaceae</taxon>
        <taxon>Nannocystis</taxon>
    </lineage>
</organism>
<sequence length="376" mass="42758">MRILSRDAFAEVLAEARRRTRALDPSRWPLLRQIEAQLEFIAEQTKHGRVPHEDERLRTTLGPLAARNLEEVDPEYADQLEEIDYTFRRYPQLPSGPPVRRRGVLQVWSGRETYRKLVLDLGVPRRVGSARADFVVHGDPAGSPHFQIIWDGVSAHVQAEGSHRLSINGESAWYGEMANRGWMAAARTTYRFLVEDRTPPPEPITPSAAALEALAELERRCDGGNLYAIIDAARSDRALQLVEESIDPYASLYDGEQGRAFDDIAPYLVHLQPSSWLLERLVLEGWGDAWGIYAESGAGFDKVRHHFRKFLKVEVEGEPRPWFFRFYDPRVLRTFTKVMTAEQRASFMQELDAILFESARTSASLEVWSAAARRGG</sequence>
<feature type="domain" description="DUF4123" evidence="1">
    <location>
        <begin position="226"/>
        <end position="345"/>
    </location>
</feature>
<dbReference type="RefSeq" id="WP_269038958.1">
    <property type="nucleotide sequence ID" value="NZ_CP114040.1"/>
</dbReference>
<dbReference type="InterPro" id="IPR040818">
    <property type="entry name" value="Tsi6"/>
</dbReference>
<dbReference type="EMBL" id="CP114040">
    <property type="protein sequence ID" value="WAS96592.1"/>
    <property type="molecule type" value="Genomic_DNA"/>
</dbReference>
<dbReference type="Proteomes" id="UP001164459">
    <property type="component" value="Chromosome"/>
</dbReference>
<dbReference type="InterPro" id="IPR025391">
    <property type="entry name" value="DUF4123"/>
</dbReference>
<name>A0ABY7HBG0_9BACT</name>
<reference evidence="3" key="1">
    <citation type="submission" date="2022-11" db="EMBL/GenBank/DDBJ databases">
        <title>Minimal conservation of predation-associated metabolite biosynthetic gene clusters underscores biosynthetic potential of Myxococcota including descriptions for ten novel species: Archangium lansinium sp. nov., Myxococcus landrumus sp. nov., Nannocystis bai.</title>
        <authorList>
            <person name="Ahearne A."/>
            <person name="Stevens C."/>
            <person name="Dowd S."/>
        </authorList>
    </citation>
    <scope>NUCLEOTIDE SEQUENCE</scope>
    <source>
        <strain evidence="3">Fl3</strain>
    </source>
</reference>
<protein>
    <submittedName>
        <fullName evidence="3">Immunity protein Tsi6 family protein</fullName>
    </submittedName>
</protein>
<evidence type="ECO:0000313" key="3">
    <source>
        <dbReference type="EMBL" id="WAS96592.1"/>
    </source>
</evidence>
<evidence type="ECO:0000259" key="1">
    <source>
        <dbReference type="Pfam" id="PF13503"/>
    </source>
</evidence>
<evidence type="ECO:0000313" key="4">
    <source>
        <dbReference type="Proteomes" id="UP001164459"/>
    </source>
</evidence>
<dbReference type="Pfam" id="PF13503">
    <property type="entry name" value="DUF4123"/>
    <property type="match status" value="1"/>
</dbReference>
<proteinExistence type="predicted"/>
<evidence type="ECO:0000259" key="2">
    <source>
        <dbReference type="Pfam" id="PF18660"/>
    </source>
</evidence>
<keyword evidence="4" id="KW-1185">Reference proteome</keyword>
<gene>
    <name evidence="3" type="ORF">O0S08_10580</name>
</gene>
<feature type="domain" description="Tsi6" evidence="2">
    <location>
        <begin position="11"/>
        <end position="86"/>
    </location>
</feature>